<evidence type="ECO:0000313" key="2">
    <source>
        <dbReference type="Proteomes" id="UP001497535"/>
    </source>
</evidence>
<keyword evidence="2" id="KW-1185">Reference proteome</keyword>
<dbReference type="EMBL" id="CAVMJV010000002">
    <property type="protein sequence ID" value="CAK5015106.1"/>
    <property type="molecule type" value="Genomic_DNA"/>
</dbReference>
<dbReference type="Proteomes" id="UP001497535">
    <property type="component" value="Unassembled WGS sequence"/>
</dbReference>
<gene>
    <name evidence="1" type="ORF">MENTE1834_LOCUS2910</name>
</gene>
<proteinExistence type="predicted"/>
<comment type="caution">
    <text evidence="1">The sequence shown here is derived from an EMBL/GenBank/DDBJ whole genome shotgun (WGS) entry which is preliminary data.</text>
</comment>
<protein>
    <submittedName>
        <fullName evidence="1">Uncharacterized protein</fullName>
    </submittedName>
</protein>
<name>A0ACB0XS00_MELEN</name>
<evidence type="ECO:0000313" key="1">
    <source>
        <dbReference type="EMBL" id="CAK5015106.1"/>
    </source>
</evidence>
<reference evidence="1" key="1">
    <citation type="submission" date="2023-11" db="EMBL/GenBank/DDBJ databases">
        <authorList>
            <person name="Poullet M."/>
        </authorList>
    </citation>
    <scope>NUCLEOTIDE SEQUENCE</scope>
    <source>
        <strain evidence="1">E1834</strain>
    </source>
</reference>
<accession>A0ACB0XS00</accession>
<sequence length="88" mass="10727">MKNSERKNEFVRYICNEIKIFLKDVGIKYVNKKYSKNEDDVESEIKDFLKEIKKKWEKENPTKIQKVLQRMKTLFIKSPEKKEKKAKN</sequence>
<organism evidence="1 2">
    <name type="scientific">Meloidogyne enterolobii</name>
    <name type="common">Root-knot nematode worm</name>
    <name type="synonym">Meloidogyne mayaguensis</name>
    <dbReference type="NCBI Taxonomy" id="390850"/>
    <lineage>
        <taxon>Eukaryota</taxon>
        <taxon>Metazoa</taxon>
        <taxon>Ecdysozoa</taxon>
        <taxon>Nematoda</taxon>
        <taxon>Chromadorea</taxon>
        <taxon>Rhabditida</taxon>
        <taxon>Tylenchina</taxon>
        <taxon>Tylenchomorpha</taxon>
        <taxon>Tylenchoidea</taxon>
        <taxon>Meloidogynidae</taxon>
        <taxon>Meloidogyninae</taxon>
        <taxon>Meloidogyne</taxon>
    </lineage>
</organism>